<sequence length="81" mass="8903">MWKDTVRMHSVEECKGVPFVFPHGQFAVESDCQSSIIFSLKFDFRKEIGSLTESGSLSDSEASFANLSASTGHSLDCPLEL</sequence>
<comment type="caution">
    <text evidence="1">The sequence shown here is derived from an EMBL/GenBank/DDBJ whole genome shotgun (WGS) entry which is preliminary data.</text>
</comment>
<keyword evidence="2" id="KW-1185">Reference proteome</keyword>
<dbReference type="EMBL" id="BGPR01097534">
    <property type="protein sequence ID" value="GBM45885.1"/>
    <property type="molecule type" value="Genomic_DNA"/>
</dbReference>
<dbReference type="Proteomes" id="UP000499080">
    <property type="component" value="Unassembled WGS sequence"/>
</dbReference>
<accession>A0A4Y2FZL7</accession>
<reference evidence="1 2" key="1">
    <citation type="journal article" date="2019" name="Sci. Rep.">
        <title>Orb-weaving spider Araneus ventricosus genome elucidates the spidroin gene catalogue.</title>
        <authorList>
            <person name="Kono N."/>
            <person name="Nakamura H."/>
            <person name="Ohtoshi R."/>
            <person name="Moran D.A.P."/>
            <person name="Shinohara A."/>
            <person name="Yoshida Y."/>
            <person name="Fujiwara M."/>
            <person name="Mori M."/>
            <person name="Tomita M."/>
            <person name="Arakawa K."/>
        </authorList>
    </citation>
    <scope>NUCLEOTIDE SEQUENCE [LARGE SCALE GENOMIC DNA]</scope>
</reference>
<dbReference type="AlphaFoldDB" id="A0A4Y2FZL7"/>
<gene>
    <name evidence="1" type="ORF">AVEN_236882_1</name>
</gene>
<name>A0A4Y2FZL7_ARAVE</name>
<proteinExistence type="predicted"/>
<organism evidence="1 2">
    <name type="scientific">Araneus ventricosus</name>
    <name type="common">Orbweaver spider</name>
    <name type="synonym">Epeira ventricosa</name>
    <dbReference type="NCBI Taxonomy" id="182803"/>
    <lineage>
        <taxon>Eukaryota</taxon>
        <taxon>Metazoa</taxon>
        <taxon>Ecdysozoa</taxon>
        <taxon>Arthropoda</taxon>
        <taxon>Chelicerata</taxon>
        <taxon>Arachnida</taxon>
        <taxon>Araneae</taxon>
        <taxon>Araneomorphae</taxon>
        <taxon>Entelegynae</taxon>
        <taxon>Araneoidea</taxon>
        <taxon>Araneidae</taxon>
        <taxon>Araneus</taxon>
    </lineage>
</organism>
<protein>
    <submittedName>
        <fullName evidence="1">Uncharacterized protein</fullName>
    </submittedName>
</protein>
<evidence type="ECO:0000313" key="2">
    <source>
        <dbReference type="Proteomes" id="UP000499080"/>
    </source>
</evidence>
<evidence type="ECO:0000313" key="1">
    <source>
        <dbReference type="EMBL" id="GBM45885.1"/>
    </source>
</evidence>